<feature type="chain" id="PRO_5043118697" evidence="1">
    <location>
        <begin position="23"/>
        <end position="105"/>
    </location>
</feature>
<gene>
    <name evidence="3" type="ORF">DFH45_001114</name>
    <name evidence="2" type="ORF">LF65_00979</name>
</gene>
<dbReference type="EMBL" id="JABSXK010000001">
    <property type="protein sequence ID" value="NRV08151.1"/>
    <property type="molecule type" value="Genomic_DNA"/>
</dbReference>
<dbReference type="Proteomes" id="UP000031866">
    <property type="component" value="Chromosome"/>
</dbReference>
<dbReference type="AlphaFoldDB" id="A0A0B5Q9K1"/>
<dbReference type="Proteomes" id="UP000821656">
    <property type="component" value="Unassembled WGS sequence"/>
</dbReference>
<dbReference type="OrthoDB" id="1928937at2"/>
<proteinExistence type="predicted"/>
<reference evidence="3" key="3">
    <citation type="submission" date="2020-05" db="EMBL/GenBank/DDBJ databases">
        <title>Genomic insights into acetone-butanol-ethanol (ABE) fermentation by sequencing solventogenic clostridia strains.</title>
        <authorList>
            <person name="Brown S."/>
        </authorList>
    </citation>
    <scope>NUCLEOTIDE SEQUENCE</scope>
    <source>
        <strain evidence="3">DJ126</strain>
    </source>
</reference>
<sequence>MKKFIYSLSISLLLLFTFNTVAVVAQPKMYSQGFYNMKDLNLSENVSYKVQNNQPYVEGLLIIIDADRKIQQLLRIPANSTKIPLAPLKYDYKFIIYNNVLLTFS</sequence>
<protein>
    <submittedName>
        <fullName evidence="2">Uncharacterized protein</fullName>
    </submittedName>
</protein>
<dbReference type="KEGG" id="cbei:LF65_00979"/>
<name>A0A0B5Q9K1_CLOBE</name>
<dbReference type="EMBL" id="CP010086">
    <property type="protein sequence ID" value="AJG97600.1"/>
    <property type="molecule type" value="Genomic_DNA"/>
</dbReference>
<dbReference type="RefSeq" id="WP_041894494.1">
    <property type="nucleotide sequence ID" value="NZ_CP010086.2"/>
</dbReference>
<organism evidence="2 4">
    <name type="scientific">Clostridium beijerinckii</name>
    <name type="common">Clostridium MP</name>
    <dbReference type="NCBI Taxonomy" id="1520"/>
    <lineage>
        <taxon>Bacteria</taxon>
        <taxon>Bacillati</taxon>
        <taxon>Bacillota</taxon>
        <taxon>Clostridia</taxon>
        <taxon>Eubacteriales</taxon>
        <taxon>Clostridiaceae</taxon>
        <taxon>Clostridium</taxon>
    </lineage>
</organism>
<evidence type="ECO:0000256" key="1">
    <source>
        <dbReference type="SAM" id="SignalP"/>
    </source>
</evidence>
<accession>A0A0B5Q9K1</accession>
<evidence type="ECO:0000313" key="4">
    <source>
        <dbReference type="Proteomes" id="UP000031866"/>
    </source>
</evidence>
<evidence type="ECO:0000313" key="2">
    <source>
        <dbReference type="EMBL" id="AJG97600.1"/>
    </source>
</evidence>
<feature type="signal peptide" evidence="1">
    <location>
        <begin position="1"/>
        <end position="22"/>
    </location>
</feature>
<evidence type="ECO:0000313" key="3">
    <source>
        <dbReference type="EMBL" id="NRV08151.1"/>
    </source>
</evidence>
<keyword evidence="1" id="KW-0732">Signal</keyword>
<reference evidence="2" key="2">
    <citation type="submission" date="2016-02" db="EMBL/GenBank/DDBJ databases">
        <title>Genome sequence of Clostridium beijerinckii strain 59B.</title>
        <authorList>
            <person name="Little G.T."/>
            <person name="Minton N.P."/>
        </authorList>
    </citation>
    <scope>NUCLEOTIDE SEQUENCE</scope>
    <source>
        <strain evidence="2">NCIMB 14988</strain>
    </source>
</reference>
<reference evidence="4" key="1">
    <citation type="submission" date="2014-12" db="EMBL/GenBank/DDBJ databases">
        <title>Genome sequence of Clostridium beijerinckii strain 59B.</title>
        <authorList>
            <person name="Little G.T."/>
            <person name="Minton N.P."/>
        </authorList>
    </citation>
    <scope>NUCLEOTIDE SEQUENCE [LARGE SCALE GENOMIC DNA]</scope>
    <source>
        <strain evidence="4">59B</strain>
    </source>
</reference>